<organism evidence="3 4">
    <name type="scientific">Helobdella robusta</name>
    <name type="common">Californian leech</name>
    <dbReference type="NCBI Taxonomy" id="6412"/>
    <lineage>
        <taxon>Eukaryota</taxon>
        <taxon>Metazoa</taxon>
        <taxon>Spiralia</taxon>
        <taxon>Lophotrochozoa</taxon>
        <taxon>Annelida</taxon>
        <taxon>Clitellata</taxon>
        <taxon>Hirudinea</taxon>
        <taxon>Rhynchobdellida</taxon>
        <taxon>Glossiphoniidae</taxon>
        <taxon>Helobdella</taxon>
    </lineage>
</organism>
<name>T1FTC4_HELRO</name>
<proteinExistence type="predicted"/>
<dbReference type="EMBL" id="AMQM01004432">
    <property type="status" value="NOT_ANNOTATED_CDS"/>
    <property type="molecule type" value="Genomic_DNA"/>
</dbReference>
<protein>
    <submittedName>
        <fullName evidence="2 3">Uncharacterized protein</fullName>
    </submittedName>
</protein>
<evidence type="ECO:0000313" key="4">
    <source>
        <dbReference type="Proteomes" id="UP000015101"/>
    </source>
</evidence>
<dbReference type="InParanoid" id="T1FTC4"/>
<reference evidence="3" key="3">
    <citation type="submission" date="2015-06" db="UniProtKB">
        <authorList>
            <consortium name="EnsemblMetazoa"/>
        </authorList>
    </citation>
    <scope>IDENTIFICATION</scope>
</reference>
<dbReference type="AlphaFoldDB" id="T1FTC4"/>
<gene>
    <name evidence="3" type="primary">20212071</name>
    <name evidence="2" type="ORF">HELRODRAFT_191832</name>
</gene>
<dbReference type="GeneID" id="20212071"/>
<evidence type="ECO:0000313" key="2">
    <source>
        <dbReference type="EMBL" id="ESO03995.1"/>
    </source>
</evidence>
<evidence type="ECO:0000313" key="3">
    <source>
        <dbReference type="EnsemblMetazoa" id="HelroP191832"/>
    </source>
</evidence>
<feature type="compositionally biased region" description="Polar residues" evidence="1">
    <location>
        <begin position="87"/>
        <end position="116"/>
    </location>
</feature>
<evidence type="ECO:0000256" key="1">
    <source>
        <dbReference type="SAM" id="MobiDB-lite"/>
    </source>
</evidence>
<dbReference type="Proteomes" id="UP000015101">
    <property type="component" value="Unassembled WGS sequence"/>
</dbReference>
<dbReference type="KEGG" id="hro:HELRODRAFT_191832"/>
<sequence>MHKDLLNISVESQQCKVCEVIGTDATWVLYSHEVLMHSSPVKYISSNLYMIQASKYTTVHVQTSSCQLLLANKLQQPAIHLHHEQGKSQQPHSHLSGTTETQQNRKQSHNIQTRHE</sequence>
<dbReference type="HOGENOM" id="CLU_2099492_0_0_1"/>
<reference evidence="4" key="1">
    <citation type="submission" date="2012-12" db="EMBL/GenBank/DDBJ databases">
        <authorList>
            <person name="Hellsten U."/>
            <person name="Grimwood J."/>
            <person name="Chapman J.A."/>
            <person name="Shapiro H."/>
            <person name="Aerts A."/>
            <person name="Otillar R.P."/>
            <person name="Terry A.Y."/>
            <person name="Boore J.L."/>
            <person name="Simakov O."/>
            <person name="Marletaz F."/>
            <person name="Cho S.-J."/>
            <person name="Edsinger-Gonzales E."/>
            <person name="Havlak P."/>
            <person name="Kuo D.-H."/>
            <person name="Larsson T."/>
            <person name="Lv J."/>
            <person name="Arendt D."/>
            <person name="Savage R."/>
            <person name="Osoegawa K."/>
            <person name="de Jong P."/>
            <person name="Lindberg D.R."/>
            <person name="Seaver E.C."/>
            <person name="Weisblat D.A."/>
            <person name="Putnam N.H."/>
            <person name="Grigoriev I.V."/>
            <person name="Rokhsar D.S."/>
        </authorList>
    </citation>
    <scope>NUCLEOTIDE SEQUENCE</scope>
</reference>
<feature type="region of interest" description="Disordered" evidence="1">
    <location>
        <begin position="79"/>
        <end position="116"/>
    </location>
</feature>
<dbReference type="CTD" id="20212071"/>
<dbReference type="EnsemblMetazoa" id="HelroT191832">
    <property type="protein sequence ID" value="HelroP191832"/>
    <property type="gene ID" value="HelroG191832"/>
</dbReference>
<keyword evidence="4" id="KW-1185">Reference proteome</keyword>
<reference evidence="2 4" key="2">
    <citation type="journal article" date="2013" name="Nature">
        <title>Insights into bilaterian evolution from three spiralian genomes.</title>
        <authorList>
            <person name="Simakov O."/>
            <person name="Marletaz F."/>
            <person name="Cho S.J."/>
            <person name="Edsinger-Gonzales E."/>
            <person name="Havlak P."/>
            <person name="Hellsten U."/>
            <person name="Kuo D.H."/>
            <person name="Larsson T."/>
            <person name="Lv J."/>
            <person name="Arendt D."/>
            <person name="Savage R."/>
            <person name="Osoegawa K."/>
            <person name="de Jong P."/>
            <person name="Grimwood J."/>
            <person name="Chapman J.A."/>
            <person name="Shapiro H."/>
            <person name="Aerts A."/>
            <person name="Otillar R.P."/>
            <person name="Terry A.Y."/>
            <person name="Boore J.L."/>
            <person name="Grigoriev I.V."/>
            <person name="Lindberg D.R."/>
            <person name="Seaver E.C."/>
            <person name="Weisblat D.A."/>
            <person name="Putnam N.H."/>
            <person name="Rokhsar D.S."/>
        </authorList>
    </citation>
    <scope>NUCLEOTIDE SEQUENCE</scope>
</reference>
<accession>T1FTC4</accession>
<dbReference type="EMBL" id="KB096551">
    <property type="protein sequence ID" value="ESO03995.1"/>
    <property type="molecule type" value="Genomic_DNA"/>
</dbReference>
<dbReference type="RefSeq" id="XP_009017931.1">
    <property type="nucleotide sequence ID" value="XM_009019683.1"/>
</dbReference>